<dbReference type="Proteomes" id="UP000054783">
    <property type="component" value="Unassembled WGS sequence"/>
</dbReference>
<protein>
    <submittedName>
        <fullName evidence="2">PiggyBac transposable element-derived protein 3</fullName>
    </submittedName>
</protein>
<dbReference type="InterPro" id="IPR029526">
    <property type="entry name" value="PGBD"/>
</dbReference>
<keyword evidence="3" id="KW-1185">Reference proteome</keyword>
<dbReference type="GO" id="GO:0043565">
    <property type="term" value="F:sequence-specific DNA binding"/>
    <property type="evidence" value="ECO:0007669"/>
    <property type="project" value="TreeGrafter"/>
</dbReference>
<dbReference type="InterPro" id="IPR052638">
    <property type="entry name" value="PiggyBac_TE-derived"/>
</dbReference>
<dbReference type="AlphaFoldDB" id="A0A0V0Z5I4"/>
<dbReference type="Pfam" id="PF13843">
    <property type="entry name" value="DDE_Tnp_1_7"/>
    <property type="match status" value="1"/>
</dbReference>
<dbReference type="OrthoDB" id="10057240at2759"/>
<evidence type="ECO:0000313" key="2">
    <source>
        <dbReference type="EMBL" id="KRY07764.1"/>
    </source>
</evidence>
<dbReference type="STRING" id="990121.A0A0V0Z5I4"/>
<feature type="domain" description="PiggyBac transposable element-derived protein" evidence="1">
    <location>
        <begin position="2"/>
        <end position="77"/>
    </location>
</feature>
<dbReference type="PANTHER" id="PTHR47055">
    <property type="entry name" value="DDE_TNP_1_7 DOMAIN-CONTAINING PROTEIN"/>
    <property type="match status" value="1"/>
</dbReference>
<proteinExistence type="predicted"/>
<evidence type="ECO:0000259" key="1">
    <source>
        <dbReference type="Pfam" id="PF13843"/>
    </source>
</evidence>
<comment type="caution">
    <text evidence="2">The sequence shown here is derived from an EMBL/GenBank/DDBJ whole genome shotgun (WGS) entry which is preliminary data.</text>
</comment>
<name>A0A0V0Z5I4_9BILA</name>
<reference evidence="2 3" key="1">
    <citation type="submission" date="2015-01" db="EMBL/GenBank/DDBJ databases">
        <title>Evolution of Trichinella species and genotypes.</title>
        <authorList>
            <person name="Korhonen P.K."/>
            <person name="Edoardo P."/>
            <person name="Giuseppe L.R."/>
            <person name="Gasser R.B."/>
        </authorList>
    </citation>
    <scope>NUCLEOTIDE SEQUENCE [LARGE SCALE GENOMIC DNA]</scope>
    <source>
        <strain evidence="2">ISS2496</strain>
    </source>
</reference>
<accession>A0A0V0Z5I4</accession>
<gene>
    <name evidence="2" type="primary">PGBD3</name>
    <name evidence="2" type="ORF">T12_15216</name>
</gene>
<dbReference type="PANTHER" id="PTHR47055:SF3">
    <property type="entry name" value="PHORBOL-ESTER_DAG-TYPE DOMAIN-CONTAINING PROTEIN"/>
    <property type="match status" value="1"/>
</dbReference>
<dbReference type="EMBL" id="JYDQ01000407">
    <property type="protein sequence ID" value="KRY07764.1"/>
    <property type="molecule type" value="Genomic_DNA"/>
</dbReference>
<sequence>MYFDNFFTSYDTLKKLSDLNVRATGAVRLNRTGSASEFLTSNKELMKLRRNSYDCSCDGKVYIVTWHDNAVVTVASNGKLMADFTHNHASYKLITAEWAILTAAREAAGCLPSYPEKEKVVLAT</sequence>
<evidence type="ECO:0000313" key="3">
    <source>
        <dbReference type="Proteomes" id="UP000054783"/>
    </source>
</evidence>
<organism evidence="2 3">
    <name type="scientific">Trichinella patagoniensis</name>
    <dbReference type="NCBI Taxonomy" id="990121"/>
    <lineage>
        <taxon>Eukaryota</taxon>
        <taxon>Metazoa</taxon>
        <taxon>Ecdysozoa</taxon>
        <taxon>Nematoda</taxon>
        <taxon>Enoplea</taxon>
        <taxon>Dorylaimia</taxon>
        <taxon>Trichinellida</taxon>
        <taxon>Trichinellidae</taxon>
        <taxon>Trichinella</taxon>
    </lineage>
</organism>